<feature type="domain" description="Pectinesterase catalytic" evidence="10">
    <location>
        <begin position="32"/>
        <end position="319"/>
    </location>
</feature>
<evidence type="ECO:0000256" key="6">
    <source>
        <dbReference type="ARBA" id="ARBA00023180"/>
    </source>
</evidence>
<name>A0ABD3LNN0_EUCGL</name>
<evidence type="ECO:0000256" key="8">
    <source>
        <dbReference type="ARBA" id="ARBA00057335"/>
    </source>
</evidence>
<feature type="chain" id="PRO_5044844072" description="pectinesterase" evidence="9">
    <location>
        <begin position="22"/>
        <end position="337"/>
    </location>
</feature>
<proteinExistence type="inferred from homology"/>
<dbReference type="Gene3D" id="2.160.20.10">
    <property type="entry name" value="Single-stranded right-handed beta-helix, Pectin lyase-like"/>
    <property type="match status" value="1"/>
</dbReference>
<dbReference type="PANTHER" id="PTHR31321">
    <property type="entry name" value="ACYL-COA THIOESTER HYDROLASE YBHC-RELATED"/>
    <property type="match status" value="1"/>
</dbReference>
<evidence type="ECO:0000256" key="9">
    <source>
        <dbReference type="SAM" id="SignalP"/>
    </source>
</evidence>
<evidence type="ECO:0000256" key="2">
    <source>
        <dbReference type="ARBA" id="ARBA00008891"/>
    </source>
</evidence>
<evidence type="ECO:0000313" key="11">
    <source>
        <dbReference type="EMBL" id="KAL3749955.1"/>
    </source>
</evidence>
<evidence type="ECO:0000313" key="12">
    <source>
        <dbReference type="Proteomes" id="UP001634007"/>
    </source>
</evidence>
<dbReference type="InterPro" id="IPR011050">
    <property type="entry name" value="Pectin_lyase_fold/virulence"/>
</dbReference>
<dbReference type="GO" id="GO:0030599">
    <property type="term" value="F:pectinesterase activity"/>
    <property type="evidence" value="ECO:0007669"/>
    <property type="project" value="UniProtKB-EC"/>
</dbReference>
<keyword evidence="9" id="KW-0732">Signal</keyword>
<keyword evidence="12" id="KW-1185">Reference proteome</keyword>
<protein>
    <recommendedName>
        <fullName evidence="3">pectinesterase</fullName>
        <ecNumber evidence="3">3.1.1.11</ecNumber>
    </recommendedName>
</protein>
<dbReference type="Pfam" id="PF01095">
    <property type="entry name" value="Pectinesterase"/>
    <property type="match status" value="1"/>
</dbReference>
<keyword evidence="6" id="KW-0325">Glycoprotein</keyword>
<dbReference type="PANTHER" id="PTHR31321:SF128">
    <property type="entry name" value="PECTINESTERASE CATALYTIC DOMAIN-CONTAINING PROTEIN"/>
    <property type="match status" value="1"/>
</dbReference>
<accession>A0ABD3LNN0</accession>
<evidence type="ECO:0000259" key="10">
    <source>
        <dbReference type="Pfam" id="PF01095"/>
    </source>
</evidence>
<evidence type="ECO:0000256" key="5">
    <source>
        <dbReference type="ARBA" id="ARBA00023085"/>
    </source>
</evidence>
<organism evidence="11 12">
    <name type="scientific">Eucalyptus globulus</name>
    <name type="common">Tasmanian blue gum</name>
    <dbReference type="NCBI Taxonomy" id="34317"/>
    <lineage>
        <taxon>Eukaryota</taxon>
        <taxon>Viridiplantae</taxon>
        <taxon>Streptophyta</taxon>
        <taxon>Embryophyta</taxon>
        <taxon>Tracheophyta</taxon>
        <taxon>Spermatophyta</taxon>
        <taxon>Magnoliopsida</taxon>
        <taxon>eudicotyledons</taxon>
        <taxon>Gunneridae</taxon>
        <taxon>Pentapetalae</taxon>
        <taxon>rosids</taxon>
        <taxon>malvids</taxon>
        <taxon>Myrtales</taxon>
        <taxon>Myrtaceae</taxon>
        <taxon>Myrtoideae</taxon>
        <taxon>Eucalypteae</taxon>
        <taxon>Eucalyptus</taxon>
    </lineage>
</organism>
<dbReference type="EC" id="3.1.1.11" evidence="3"/>
<evidence type="ECO:0000256" key="3">
    <source>
        <dbReference type="ARBA" id="ARBA00013229"/>
    </source>
</evidence>
<dbReference type="SUPFAM" id="SSF51126">
    <property type="entry name" value="Pectin lyase-like"/>
    <property type="match status" value="1"/>
</dbReference>
<feature type="signal peptide" evidence="9">
    <location>
        <begin position="1"/>
        <end position="21"/>
    </location>
</feature>
<comment type="pathway">
    <text evidence="1">Glycan metabolism; pectin degradation; 2-dehydro-3-deoxy-D-gluconate from pectin: step 1/5.</text>
</comment>
<dbReference type="FunFam" id="2.160.20.10:FF:000013">
    <property type="entry name" value="Pectinesterase"/>
    <property type="match status" value="1"/>
</dbReference>
<comment type="similarity">
    <text evidence="2">Belongs to the pectinesterase family.</text>
</comment>
<dbReference type="Proteomes" id="UP001634007">
    <property type="component" value="Unassembled WGS sequence"/>
</dbReference>
<keyword evidence="4" id="KW-0378">Hydrolase</keyword>
<evidence type="ECO:0000256" key="4">
    <source>
        <dbReference type="ARBA" id="ARBA00022801"/>
    </source>
</evidence>
<comment type="function">
    <text evidence="8">Acts in the modification of cell walls via demethylesterification of cell wall pectin.</text>
</comment>
<gene>
    <name evidence="11" type="ORF">ACJRO7_010998</name>
</gene>
<sequence length="337" mass="37937">MSSSKLSLILHLMMGLLSISGASDRSVPKTTIYVDKSGSGNYSSVQEAIDSIPDDNNQWIHILIKRGTYREKVKVPRKKQYVFLHGDGRDMTTIEYGDSGNAIEAATFQLYADNFVASDITFKNSYSAAISNIHNTSLTWAPAALLVADKVSFHRCGFHGIQDTLGDAQGRHYFEKCYISGAIDFIWGHGQSVYKHCLLETTASTIGQDGYITAQGRQGADDPSAFVFIRCWVKGEGHTYLGRAYRRYSRVLFYHTRMTDVVVPAGWSSWNYRGHEEDITFAEVRCTGEGASKSGRVKWMKDLPSQEVQYFLSNDFISQDGWLKNQPRYIEIQTPRN</sequence>
<dbReference type="AlphaFoldDB" id="A0ABD3LNN0"/>
<reference evidence="11 12" key="1">
    <citation type="submission" date="2024-11" db="EMBL/GenBank/DDBJ databases">
        <title>Chromosome-level genome assembly of Eucalyptus globulus Labill. provides insights into its genome evolution.</title>
        <authorList>
            <person name="Li X."/>
        </authorList>
    </citation>
    <scope>NUCLEOTIDE SEQUENCE [LARGE SCALE GENOMIC DNA]</scope>
    <source>
        <strain evidence="11">CL2024</strain>
        <tissue evidence="11">Fresh tender leaves</tissue>
    </source>
</reference>
<dbReference type="InterPro" id="IPR000070">
    <property type="entry name" value="Pectinesterase_cat"/>
</dbReference>
<evidence type="ECO:0000256" key="7">
    <source>
        <dbReference type="ARBA" id="ARBA00047928"/>
    </source>
</evidence>
<comment type="catalytic activity">
    <reaction evidence="7">
        <text>[(1-&gt;4)-alpha-D-galacturonosyl methyl ester](n) + n H2O = [(1-&gt;4)-alpha-D-galacturonosyl](n) + n methanol + n H(+)</text>
        <dbReference type="Rhea" id="RHEA:22380"/>
        <dbReference type="Rhea" id="RHEA-COMP:14570"/>
        <dbReference type="Rhea" id="RHEA-COMP:14573"/>
        <dbReference type="ChEBI" id="CHEBI:15377"/>
        <dbReference type="ChEBI" id="CHEBI:15378"/>
        <dbReference type="ChEBI" id="CHEBI:17790"/>
        <dbReference type="ChEBI" id="CHEBI:140522"/>
        <dbReference type="ChEBI" id="CHEBI:140523"/>
        <dbReference type="EC" id="3.1.1.11"/>
    </reaction>
</comment>
<comment type="caution">
    <text evidence="11">The sequence shown here is derived from an EMBL/GenBank/DDBJ whole genome shotgun (WGS) entry which is preliminary data.</text>
</comment>
<keyword evidence="5" id="KW-0063">Aspartyl esterase</keyword>
<dbReference type="InterPro" id="IPR012334">
    <property type="entry name" value="Pectin_lyas_fold"/>
</dbReference>
<evidence type="ECO:0000256" key="1">
    <source>
        <dbReference type="ARBA" id="ARBA00005184"/>
    </source>
</evidence>
<dbReference type="EMBL" id="JBJKBG010000002">
    <property type="protein sequence ID" value="KAL3749955.1"/>
    <property type="molecule type" value="Genomic_DNA"/>
</dbReference>